<sequence length="91" mass="9686">MSMADRVAQTVDAGAGLVQAGFESGVNTMRQVFERALATPGGGMALVLSSPEKRAEAFDALEQEIFEDFRKGLQGQRARLIAETDQKAAGL</sequence>
<organism evidence="1 2">
    <name type="scientific">Arthrobacter phage Abidatro</name>
    <dbReference type="NCBI Taxonomy" id="2015853"/>
    <lineage>
        <taxon>Viruses</taxon>
        <taxon>Duplodnaviria</taxon>
        <taxon>Heunggongvirae</taxon>
        <taxon>Uroviricota</taxon>
        <taxon>Caudoviricetes</taxon>
        <taxon>Galaxyvirus</taxon>
        <taxon>Galaxyvirus abidatro</taxon>
    </lineage>
</organism>
<proteinExistence type="predicted"/>
<gene>
    <name evidence="1" type="primary">51</name>
    <name evidence="1" type="ORF">SEA_ABIDATRO_51</name>
</gene>
<dbReference type="GeneID" id="40086367"/>
<dbReference type="Proteomes" id="UP000223767">
    <property type="component" value="Segment"/>
</dbReference>
<dbReference type="EMBL" id="MF140397">
    <property type="protein sequence ID" value="ASR83221.1"/>
    <property type="molecule type" value="Genomic_DNA"/>
</dbReference>
<evidence type="ECO:0000313" key="2">
    <source>
        <dbReference type="Proteomes" id="UP000223767"/>
    </source>
</evidence>
<dbReference type="OrthoDB" id="34342at10239"/>
<dbReference type="KEGG" id="vg:40086367"/>
<accession>A0A222ZGA3</accession>
<name>A0A222ZGA3_9CAUD</name>
<protein>
    <submittedName>
        <fullName evidence="1">Uncharacterized protein</fullName>
    </submittedName>
</protein>
<keyword evidence="2" id="KW-1185">Reference proteome</keyword>
<dbReference type="RefSeq" id="YP_009610271.1">
    <property type="nucleotide sequence ID" value="NC_042002.1"/>
</dbReference>
<evidence type="ECO:0000313" key="1">
    <source>
        <dbReference type="EMBL" id="ASR83221.1"/>
    </source>
</evidence>
<reference evidence="1 2" key="1">
    <citation type="submission" date="2017-05" db="EMBL/GenBank/DDBJ databases">
        <authorList>
            <person name="Abboud M."/>
            <person name="Acosta Y."/>
            <person name="Adams S."/>
            <person name="Aguirre J."/>
            <person name="Ahmadi O."/>
            <person name="Arena A."/>
            <person name="Bacatan J."/>
            <person name="Barua M."/>
            <person name="Basualdo M."/>
            <person name="Bidas A."/>
            <person name="Charles M."/>
            <person name="Crespo D."/>
            <person name="Dahduli S."/>
            <person name="Darwiche R."/>
            <person name="De V.F."/>
            <person name="Demetrio M."/>
            <person name="Doyles K."/>
            <person name="Elias T."/>
            <person name="Feghali T."/>
            <person name="Fleetwood D."/>
            <person name="Grant K."/>
            <person name="Grinberg M."/>
            <person name="Haddabeh W."/>
            <person name="Hamwi G."/>
            <person name="Hanf T."/>
            <person name="Hussain A."/>
            <person name="Jennis A."/>
            <person name="Kang K."/>
            <person name="Khalique A."/>
            <person name="Majkut N."/>
            <person name="Minto B."/>
            <person name="Monsen-Collar K."/>
            <person name="Mubarka N."/>
            <person name="Nasser G."/>
            <person name="Navarro C."/>
            <person name="Oleksy A."/>
            <person name="Patel N."/>
            <person name="Rana M."/>
            <person name="Sanchez D."/>
            <person name="Santrich A."/>
            <person name="Sarpong L."/>
            <person name="Sato-Balagot R."/>
            <person name="Singh R."/>
            <person name="Tiozon A."/>
            <person name="Tolentino-Uri K."/>
            <person name="Toyosi O."/>
            <person name="Vasquez K."/>
            <person name="Wright D."/>
            <person name="Zangeneh M."/>
            <person name="Stoner T.H."/>
            <person name="Garlena R.A."/>
            <person name="Russell D.A."/>
            <person name="Pope W.H."/>
            <person name="Jacobs-Sera D."/>
            <person name="Hatfull G.F."/>
        </authorList>
    </citation>
    <scope>NUCLEOTIDE SEQUENCE [LARGE SCALE GENOMIC DNA]</scope>
</reference>